<name>A0A8D8S0Z5_9HEMI</name>
<evidence type="ECO:0000256" key="1">
    <source>
        <dbReference type="SAM" id="Phobius"/>
    </source>
</evidence>
<feature type="transmembrane region" description="Helical" evidence="1">
    <location>
        <begin position="21"/>
        <end position="46"/>
    </location>
</feature>
<evidence type="ECO:0000313" key="2">
    <source>
        <dbReference type="EMBL" id="CAG6657987.1"/>
    </source>
</evidence>
<proteinExistence type="predicted"/>
<reference evidence="2" key="1">
    <citation type="submission" date="2021-05" db="EMBL/GenBank/DDBJ databases">
        <authorList>
            <person name="Alioto T."/>
            <person name="Alioto T."/>
            <person name="Gomez Garrido J."/>
        </authorList>
    </citation>
    <scope>NUCLEOTIDE SEQUENCE</scope>
</reference>
<sequence length="104" mass="12127">MYTSIPITQKLGCVVWVRNLAFLEILFITSIINHDFLLFGPIYLVLVASVRFNKENLPPWCELGDFLYTYVLMEDATSISSVVLLIRIIYNYIITLDKIYQFIL</sequence>
<keyword evidence="1" id="KW-1133">Transmembrane helix</keyword>
<dbReference type="AlphaFoldDB" id="A0A8D8S0Z5"/>
<organism evidence="2">
    <name type="scientific">Cacopsylla melanoneura</name>
    <dbReference type="NCBI Taxonomy" id="428564"/>
    <lineage>
        <taxon>Eukaryota</taxon>
        <taxon>Metazoa</taxon>
        <taxon>Ecdysozoa</taxon>
        <taxon>Arthropoda</taxon>
        <taxon>Hexapoda</taxon>
        <taxon>Insecta</taxon>
        <taxon>Pterygota</taxon>
        <taxon>Neoptera</taxon>
        <taxon>Paraneoptera</taxon>
        <taxon>Hemiptera</taxon>
        <taxon>Sternorrhyncha</taxon>
        <taxon>Psylloidea</taxon>
        <taxon>Psyllidae</taxon>
        <taxon>Psyllinae</taxon>
        <taxon>Cacopsylla</taxon>
    </lineage>
</organism>
<accession>A0A8D8S0Z5</accession>
<dbReference type="EMBL" id="HBUF01190297">
    <property type="protein sequence ID" value="CAG6657987.1"/>
    <property type="molecule type" value="Transcribed_RNA"/>
</dbReference>
<protein>
    <submittedName>
        <fullName evidence="2">Uncharacterized protein</fullName>
    </submittedName>
</protein>
<keyword evidence="1" id="KW-0472">Membrane</keyword>
<keyword evidence="1" id="KW-0812">Transmembrane</keyword>
<feature type="transmembrane region" description="Helical" evidence="1">
    <location>
        <begin position="66"/>
        <end position="90"/>
    </location>
</feature>